<dbReference type="InterPro" id="IPR005321">
    <property type="entry name" value="Peptidase_S58_DmpA"/>
</dbReference>
<dbReference type="PANTHER" id="PTHR36512">
    <property type="entry name" value="D-AMINOPEPTIDASE"/>
    <property type="match status" value="1"/>
</dbReference>
<protein>
    <submittedName>
        <fullName evidence="3">S58 family peptidase</fullName>
    </submittedName>
</protein>
<feature type="compositionally biased region" description="Basic and acidic residues" evidence="2">
    <location>
        <begin position="9"/>
        <end position="26"/>
    </location>
</feature>
<evidence type="ECO:0000256" key="2">
    <source>
        <dbReference type="SAM" id="MobiDB-lite"/>
    </source>
</evidence>
<evidence type="ECO:0000313" key="3">
    <source>
        <dbReference type="EMBL" id="NBN64595.1"/>
    </source>
</evidence>
<comment type="caution">
    <text evidence="3">The sequence shown here is derived from an EMBL/GenBank/DDBJ whole genome shotgun (WGS) entry which is preliminary data.</text>
</comment>
<feature type="region of interest" description="Disordered" evidence="2">
    <location>
        <begin position="1"/>
        <end position="42"/>
    </location>
</feature>
<dbReference type="EMBL" id="JAABLP010000003">
    <property type="protein sequence ID" value="NBN64595.1"/>
    <property type="molecule type" value="Genomic_DNA"/>
</dbReference>
<dbReference type="Pfam" id="PF03576">
    <property type="entry name" value="Peptidase_S58"/>
    <property type="match status" value="1"/>
</dbReference>
<sequence length="382" mass="38499">MSAPSVRDAGVRDAGVRDAGPRDAGPRDAGLQDAGLHGAGRPRLRDLGRAIGRFAPGPLNAITDVAGVRVGHVTLIEGERIRTGATAILPHGGNVFQDKVPAGFAVLNGFGKFAGSTQIAELGELESPIVLTNTLATGRAIEAIHAHVLAQPGNERVVSINAVVGETNDSRLNDIRAGRPTVAEIGAALAAAREGPVAEGAVGAGTGTVAFGLKGGIGTASRRVPLGGAGEAMLGVLVQANYGGSLRVDGVPVDTRATADADGSIVLILATDAALCPRNLTRLATRSFGGLARTGAALSNGSGDYALAFSTAGSLRLTPERRAGTAPFSGLGNDRISPLFEAAIEAAEEAIINALLAAGSLEGFDAGRMRPSRFEGLVLPAV</sequence>
<organism evidence="3 4">
    <name type="scientific">Pannonibacter tanglangensis</name>
    <dbReference type="NCBI Taxonomy" id="2750084"/>
    <lineage>
        <taxon>Bacteria</taxon>
        <taxon>Pseudomonadati</taxon>
        <taxon>Pseudomonadota</taxon>
        <taxon>Alphaproteobacteria</taxon>
        <taxon>Hyphomicrobiales</taxon>
        <taxon>Stappiaceae</taxon>
        <taxon>Pannonibacter</taxon>
    </lineage>
</organism>
<dbReference type="Gene3D" id="3.60.70.12">
    <property type="entry name" value="L-amino peptidase D-ALA esterase/amidase"/>
    <property type="match status" value="1"/>
</dbReference>
<keyword evidence="4" id="KW-1185">Reference proteome</keyword>
<dbReference type="InterPro" id="IPR016117">
    <property type="entry name" value="ArgJ-like_dom_sf"/>
</dbReference>
<dbReference type="SUPFAM" id="SSF56266">
    <property type="entry name" value="DmpA/ArgJ-like"/>
    <property type="match status" value="1"/>
</dbReference>
<accession>A0ABW9ZI98</accession>
<gene>
    <name evidence="3" type="ORF">GWI71_12945</name>
</gene>
<proteinExistence type="inferred from homology"/>
<comment type="similarity">
    <text evidence="1">Belongs to the peptidase S58 family.</text>
</comment>
<name>A0ABW9ZI98_9HYPH</name>
<reference evidence="3 4" key="1">
    <citation type="submission" date="2020-01" db="EMBL/GenBank/DDBJ databases">
        <authorList>
            <person name="Peng S.Y."/>
            <person name="Li J."/>
            <person name="Wang M."/>
            <person name="Wang L."/>
            <person name="Wang C.Q."/>
            <person name="Wang J.R."/>
        </authorList>
    </citation>
    <scope>NUCLEOTIDE SEQUENCE [LARGE SCALE GENOMIC DNA]</scope>
    <source>
        <strain evidence="3 4">XCT-34</strain>
    </source>
</reference>
<evidence type="ECO:0000313" key="4">
    <source>
        <dbReference type="Proteomes" id="UP000541347"/>
    </source>
</evidence>
<evidence type="ECO:0000256" key="1">
    <source>
        <dbReference type="ARBA" id="ARBA00007068"/>
    </source>
</evidence>
<dbReference type="Proteomes" id="UP000541347">
    <property type="component" value="Unassembled WGS sequence"/>
</dbReference>
<dbReference type="PANTHER" id="PTHR36512:SF3">
    <property type="entry name" value="BLR5678 PROTEIN"/>
    <property type="match status" value="1"/>
</dbReference>